<accession>A0A392VG84</accession>
<feature type="non-terminal residue" evidence="1">
    <location>
        <position position="1"/>
    </location>
</feature>
<dbReference type="Proteomes" id="UP000265520">
    <property type="component" value="Unassembled WGS sequence"/>
</dbReference>
<comment type="caution">
    <text evidence="1">The sequence shown here is derived from an EMBL/GenBank/DDBJ whole genome shotgun (WGS) entry which is preliminary data.</text>
</comment>
<proteinExistence type="predicted"/>
<sequence>PRPAKASEGN</sequence>
<name>A0A392VG84_9FABA</name>
<protein>
    <submittedName>
        <fullName evidence="1">Uncharacterized protein</fullName>
    </submittedName>
</protein>
<keyword evidence="2" id="KW-1185">Reference proteome</keyword>
<evidence type="ECO:0000313" key="1">
    <source>
        <dbReference type="EMBL" id="MCI85961.1"/>
    </source>
</evidence>
<dbReference type="EMBL" id="LXQA011127821">
    <property type="protein sequence ID" value="MCI85961.1"/>
    <property type="molecule type" value="Genomic_DNA"/>
</dbReference>
<evidence type="ECO:0000313" key="2">
    <source>
        <dbReference type="Proteomes" id="UP000265520"/>
    </source>
</evidence>
<reference evidence="1 2" key="1">
    <citation type="journal article" date="2018" name="Front. Plant Sci.">
        <title>Red Clover (Trifolium pratense) and Zigzag Clover (T. medium) - A Picture of Genomic Similarities and Differences.</title>
        <authorList>
            <person name="Dluhosova J."/>
            <person name="Istvanek J."/>
            <person name="Nedelnik J."/>
            <person name="Repkova J."/>
        </authorList>
    </citation>
    <scope>NUCLEOTIDE SEQUENCE [LARGE SCALE GENOMIC DNA]</scope>
    <source>
        <strain evidence="2">cv. 10/8</strain>
        <tissue evidence="1">Leaf</tissue>
    </source>
</reference>
<organism evidence="1 2">
    <name type="scientific">Trifolium medium</name>
    <dbReference type="NCBI Taxonomy" id="97028"/>
    <lineage>
        <taxon>Eukaryota</taxon>
        <taxon>Viridiplantae</taxon>
        <taxon>Streptophyta</taxon>
        <taxon>Embryophyta</taxon>
        <taxon>Tracheophyta</taxon>
        <taxon>Spermatophyta</taxon>
        <taxon>Magnoliopsida</taxon>
        <taxon>eudicotyledons</taxon>
        <taxon>Gunneridae</taxon>
        <taxon>Pentapetalae</taxon>
        <taxon>rosids</taxon>
        <taxon>fabids</taxon>
        <taxon>Fabales</taxon>
        <taxon>Fabaceae</taxon>
        <taxon>Papilionoideae</taxon>
        <taxon>50 kb inversion clade</taxon>
        <taxon>NPAAA clade</taxon>
        <taxon>Hologalegina</taxon>
        <taxon>IRL clade</taxon>
        <taxon>Trifolieae</taxon>
        <taxon>Trifolium</taxon>
    </lineage>
</organism>